<proteinExistence type="predicted"/>
<evidence type="ECO:0000313" key="1">
    <source>
        <dbReference type="EMBL" id="MBE1491581.1"/>
    </source>
</evidence>
<dbReference type="InterPro" id="IPR045428">
    <property type="entry name" value="EACC1"/>
</dbReference>
<accession>A0A927RBD6</accession>
<keyword evidence="2" id="KW-1185">Reference proteome</keyword>
<sequence>MTETVVAQITAIDDDDTATEEAAGLLLRELGQLDGVVSLRRKRSTAAVPVRARPGELVELGTLLAVLTAHGELVTSVLTTVGDWLRRRGRGRVEVTLGEHRLVLDSATAEEQHLLTIAFIDRVFPPDR</sequence>
<reference evidence="1" key="1">
    <citation type="submission" date="2020-10" db="EMBL/GenBank/DDBJ databases">
        <title>Sequencing the genomes of 1000 actinobacteria strains.</title>
        <authorList>
            <person name="Klenk H.-P."/>
        </authorList>
    </citation>
    <scope>NUCLEOTIDE SEQUENCE</scope>
    <source>
        <strain evidence="1">DSM 46832</strain>
    </source>
</reference>
<dbReference type="AlphaFoldDB" id="A0A927RBD6"/>
<gene>
    <name evidence="1" type="ORF">H4W31_007219</name>
</gene>
<evidence type="ECO:0000313" key="2">
    <source>
        <dbReference type="Proteomes" id="UP000649753"/>
    </source>
</evidence>
<protein>
    <submittedName>
        <fullName evidence="1">Uncharacterized protein</fullName>
    </submittedName>
</protein>
<dbReference type="Pfam" id="PF19953">
    <property type="entry name" value="EACC1"/>
    <property type="match status" value="1"/>
</dbReference>
<dbReference type="RefSeq" id="WP_192770628.1">
    <property type="nucleotide sequence ID" value="NZ_JADBEB010000001.1"/>
</dbReference>
<dbReference type="EMBL" id="JADBEB010000001">
    <property type="protein sequence ID" value="MBE1491581.1"/>
    <property type="molecule type" value="Genomic_DNA"/>
</dbReference>
<name>A0A927RBD6_9ACTN</name>
<organism evidence="1 2">
    <name type="scientific">Plantactinospora soyae</name>
    <dbReference type="NCBI Taxonomy" id="1544732"/>
    <lineage>
        <taxon>Bacteria</taxon>
        <taxon>Bacillati</taxon>
        <taxon>Actinomycetota</taxon>
        <taxon>Actinomycetes</taxon>
        <taxon>Micromonosporales</taxon>
        <taxon>Micromonosporaceae</taxon>
        <taxon>Plantactinospora</taxon>
    </lineage>
</organism>
<dbReference type="Proteomes" id="UP000649753">
    <property type="component" value="Unassembled WGS sequence"/>
</dbReference>
<comment type="caution">
    <text evidence="1">The sequence shown here is derived from an EMBL/GenBank/DDBJ whole genome shotgun (WGS) entry which is preliminary data.</text>
</comment>